<evidence type="ECO:0000313" key="2">
    <source>
        <dbReference type="Proteomes" id="UP001055811"/>
    </source>
</evidence>
<gene>
    <name evidence="1" type="ORF">L2E82_20151</name>
</gene>
<dbReference type="Proteomes" id="UP001055811">
    <property type="component" value="Linkage Group LG04"/>
</dbReference>
<reference evidence="1 2" key="2">
    <citation type="journal article" date="2022" name="Mol. Ecol. Resour.">
        <title>The genomes of chicory, endive, great burdock and yacon provide insights into Asteraceae paleo-polyploidization history and plant inulin production.</title>
        <authorList>
            <person name="Fan W."/>
            <person name="Wang S."/>
            <person name="Wang H."/>
            <person name="Wang A."/>
            <person name="Jiang F."/>
            <person name="Liu H."/>
            <person name="Zhao H."/>
            <person name="Xu D."/>
            <person name="Zhang Y."/>
        </authorList>
    </citation>
    <scope>NUCLEOTIDE SEQUENCE [LARGE SCALE GENOMIC DNA]</scope>
    <source>
        <strain evidence="2">cv. Punajuju</strain>
        <tissue evidence="1">Leaves</tissue>
    </source>
</reference>
<comment type="caution">
    <text evidence="1">The sequence shown here is derived from an EMBL/GenBank/DDBJ whole genome shotgun (WGS) entry which is preliminary data.</text>
</comment>
<accession>A0ACB9DSJ6</accession>
<name>A0ACB9DSJ6_CICIN</name>
<organism evidence="1 2">
    <name type="scientific">Cichorium intybus</name>
    <name type="common">Chicory</name>
    <dbReference type="NCBI Taxonomy" id="13427"/>
    <lineage>
        <taxon>Eukaryota</taxon>
        <taxon>Viridiplantae</taxon>
        <taxon>Streptophyta</taxon>
        <taxon>Embryophyta</taxon>
        <taxon>Tracheophyta</taxon>
        <taxon>Spermatophyta</taxon>
        <taxon>Magnoliopsida</taxon>
        <taxon>eudicotyledons</taxon>
        <taxon>Gunneridae</taxon>
        <taxon>Pentapetalae</taxon>
        <taxon>asterids</taxon>
        <taxon>campanulids</taxon>
        <taxon>Asterales</taxon>
        <taxon>Asteraceae</taxon>
        <taxon>Cichorioideae</taxon>
        <taxon>Cichorieae</taxon>
        <taxon>Cichoriinae</taxon>
        <taxon>Cichorium</taxon>
    </lineage>
</organism>
<reference evidence="2" key="1">
    <citation type="journal article" date="2022" name="Mol. Ecol. Resour.">
        <title>The genomes of chicory, endive, great burdock and yacon provide insights into Asteraceae palaeo-polyploidization history and plant inulin production.</title>
        <authorList>
            <person name="Fan W."/>
            <person name="Wang S."/>
            <person name="Wang H."/>
            <person name="Wang A."/>
            <person name="Jiang F."/>
            <person name="Liu H."/>
            <person name="Zhao H."/>
            <person name="Xu D."/>
            <person name="Zhang Y."/>
        </authorList>
    </citation>
    <scope>NUCLEOTIDE SEQUENCE [LARGE SCALE GENOMIC DNA]</scope>
    <source>
        <strain evidence="2">cv. Punajuju</strain>
    </source>
</reference>
<sequence>MEACHRLLFTHCFMAVSAFVFSTHPSPPPPLPLSSSLRYSPPPPPPAMIHLPLCFSIWDMRWSPPPQSLFLRLAIGGYWIGDQRLRLAPAGTYLMSLHSAPTTPVVLETKTTKAATVDILSSHCIPSAMSDDLKT</sequence>
<keyword evidence="2" id="KW-1185">Reference proteome</keyword>
<proteinExistence type="predicted"/>
<dbReference type="EMBL" id="CM042012">
    <property type="protein sequence ID" value="KAI3749537.1"/>
    <property type="molecule type" value="Genomic_DNA"/>
</dbReference>
<evidence type="ECO:0000313" key="1">
    <source>
        <dbReference type="EMBL" id="KAI3749537.1"/>
    </source>
</evidence>
<protein>
    <submittedName>
        <fullName evidence="1">Uncharacterized protein</fullName>
    </submittedName>
</protein>